<evidence type="ECO:0000256" key="3">
    <source>
        <dbReference type="ARBA" id="ARBA00023242"/>
    </source>
</evidence>
<dbReference type="PROSITE" id="PS00463">
    <property type="entry name" value="ZN2_CY6_FUNGAL_1"/>
    <property type="match status" value="1"/>
</dbReference>
<keyword evidence="3" id="KW-0539">Nucleus</keyword>
<dbReference type="SMART" id="SM00066">
    <property type="entry name" value="GAL4"/>
    <property type="match status" value="1"/>
</dbReference>
<feature type="region of interest" description="Disordered" evidence="4">
    <location>
        <begin position="1"/>
        <end position="54"/>
    </location>
</feature>
<dbReference type="GO" id="GO:0003677">
    <property type="term" value="F:DNA binding"/>
    <property type="evidence" value="ECO:0007669"/>
    <property type="project" value="InterPro"/>
</dbReference>
<dbReference type="CDD" id="cd00067">
    <property type="entry name" value="GAL4"/>
    <property type="match status" value="1"/>
</dbReference>
<dbReference type="Proteomes" id="UP000578531">
    <property type="component" value="Unassembled WGS sequence"/>
</dbReference>
<dbReference type="GO" id="GO:0000981">
    <property type="term" value="F:DNA-binding transcription factor activity, RNA polymerase II-specific"/>
    <property type="evidence" value="ECO:0007669"/>
    <property type="project" value="InterPro"/>
</dbReference>
<dbReference type="GO" id="GO:0008270">
    <property type="term" value="F:zinc ion binding"/>
    <property type="evidence" value="ECO:0007669"/>
    <property type="project" value="InterPro"/>
</dbReference>
<dbReference type="PANTHER" id="PTHR31001:SF50">
    <property type="entry name" value="ZN(II)2CYS6 TRANSCRIPTION FACTOR (EUROFUNG)"/>
    <property type="match status" value="1"/>
</dbReference>
<organism evidence="6 7">
    <name type="scientific">Letharia columbiana</name>
    <dbReference type="NCBI Taxonomy" id="112416"/>
    <lineage>
        <taxon>Eukaryota</taxon>
        <taxon>Fungi</taxon>
        <taxon>Dikarya</taxon>
        <taxon>Ascomycota</taxon>
        <taxon>Pezizomycotina</taxon>
        <taxon>Lecanoromycetes</taxon>
        <taxon>OSLEUM clade</taxon>
        <taxon>Lecanoromycetidae</taxon>
        <taxon>Lecanorales</taxon>
        <taxon>Lecanorineae</taxon>
        <taxon>Parmeliaceae</taxon>
        <taxon>Letharia</taxon>
    </lineage>
</organism>
<proteinExistence type="predicted"/>
<dbReference type="GeneID" id="59286021"/>
<evidence type="ECO:0000259" key="5">
    <source>
        <dbReference type="PROSITE" id="PS50048"/>
    </source>
</evidence>
<dbReference type="SMART" id="SM00906">
    <property type="entry name" value="Fungal_trans"/>
    <property type="match status" value="1"/>
</dbReference>
<feature type="compositionally biased region" description="Polar residues" evidence="4">
    <location>
        <begin position="26"/>
        <end position="54"/>
    </location>
</feature>
<dbReference type="GO" id="GO:0005634">
    <property type="term" value="C:nucleus"/>
    <property type="evidence" value="ECO:0007669"/>
    <property type="project" value="UniProtKB-SubCell"/>
</dbReference>
<dbReference type="CDD" id="cd12148">
    <property type="entry name" value="fungal_TF_MHR"/>
    <property type="match status" value="1"/>
</dbReference>
<dbReference type="GO" id="GO:0006351">
    <property type="term" value="P:DNA-templated transcription"/>
    <property type="evidence" value="ECO:0007669"/>
    <property type="project" value="InterPro"/>
</dbReference>
<gene>
    <name evidence="6" type="ORF">HO173_004356</name>
</gene>
<dbReference type="RefSeq" id="XP_037166790.1">
    <property type="nucleotide sequence ID" value="XM_037306280.1"/>
</dbReference>
<dbReference type="EMBL" id="JACCJC010000014">
    <property type="protein sequence ID" value="KAF6237466.1"/>
    <property type="molecule type" value="Genomic_DNA"/>
</dbReference>
<evidence type="ECO:0000256" key="4">
    <source>
        <dbReference type="SAM" id="MobiDB-lite"/>
    </source>
</evidence>
<dbReference type="Pfam" id="PF04082">
    <property type="entry name" value="Fungal_trans"/>
    <property type="match status" value="1"/>
</dbReference>
<evidence type="ECO:0000256" key="2">
    <source>
        <dbReference type="ARBA" id="ARBA00022723"/>
    </source>
</evidence>
<feature type="domain" description="Zn(2)-C6 fungal-type" evidence="5">
    <location>
        <begin position="63"/>
        <end position="92"/>
    </location>
</feature>
<dbReference type="InterPro" id="IPR007219">
    <property type="entry name" value="XnlR_reg_dom"/>
</dbReference>
<evidence type="ECO:0000313" key="6">
    <source>
        <dbReference type="EMBL" id="KAF6237466.1"/>
    </source>
</evidence>
<dbReference type="PANTHER" id="PTHR31001">
    <property type="entry name" value="UNCHARACTERIZED TRANSCRIPTIONAL REGULATORY PROTEIN"/>
    <property type="match status" value="1"/>
</dbReference>
<keyword evidence="7" id="KW-1185">Reference proteome</keyword>
<dbReference type="Gene3D" id="4.10.240.10">
    <property type="entry name" value="Zn(2)-C6 fungal-type DNA-binding domain"/>
    <property type="match status" value="1"/>
</dbReference>
<dbReference type="InterPro" id="IPR036864">
    <property type="entry name" value="Zn2-C6_fun-type_DNA-bd_sf"/>
</dbReference>
<name>A0A8H6L6M2_9LECA</name>
<reference evidence="6 7" key="1">
    <citation type="journal article" date="2020" name="Genomics">
        <title>Complete, high-quality genomes from long-read metagenomic sequencing of two wolf lichen thalli reveals enigmatic genome architecture.</title>
        <authorList>
            <person name="McKenzie S.K."/>
            <person name="Walston R.F."/>
            <person name="Allen J.L."/>
        </authorList>
    </citation>
    <scope>NUCLEOTIDE SEQUENCE [LARGE SCALE GENOMIC DNA]</scope>
    <source>
        <strain evidence="6">WasteWater2</strain>
    </source>
</reference>
<evidence type="ECO:0000256" key="1">
    <source>
        <dbReference type="ARBA" id="ARBA00004123"/>
    </source>
</evidence>
<sequence>MPQFDKDFSTSPVETNFSGTFGLATRTPNSSREPSDPPTTNGKHGTSPTVSAANATSGLNARSCTTCRKRKVKCDKRHPCSNCNRAVIECIFPGPGRAPRRSRKPPDTELLARLRRLEGVVQSLGKGIDEEAETANEPVEVQKQEFEPLQPNGPSDLDIKDIKIAKNCGMLGQHEPNRVYAETGSLIKEFGRLKVENGKSRYVSNKFWNSLSEEVAEMRDILDDDTEDEEDYPSPGSGSSASAHHQGFIFGFSSTIRSLRNFHPPPEQIPIYWAVFKANVDPVIKLLHIPHYGKMISQASLDLDHVSKPIEVLMFTIYFAAITTLSTDDCILQLGLEKQAALRKYRFAVEQALARAGFLNTQELLVLQSLLLFLTCVRRSDDTRYVWTLTGLLIRLAQGLGIHRDGQRFGLSPFETEMRRRLWWQISSLDARASEDQGSDPSIVEQSFDTKFPLNINDEDIDPSMKEAPAEHEGATEMTFDLIRYSMGITVRRLSYAPPGEGRCRTMNASLSIEDKECMIEDLHQYLEKKYLSHCDTNVPLHWVAVTVARLILAKMWLVVHHPFSRSDAGAGLPQETKDRLFRTSLEVVQFSRLLETENTTLRWGWLFRTYVQWHAIAFVISQLCTRTIGPEVDKAWMVIEGVFDDWGGTVTSNQRGMLWKPLRKLMAKARAERSKALDKRARFPLDGSLGPATTRFNLAPGPMSTGDPSLDFSTFEMPGPVTDTLSATATGSNGLNGLQQSFVPLGQPQSTDTMNGTNNTDQWNFDPSIFAQDRLIEDNDMNWTGWDDMIKGYQLENQNGQSLPTGPQQDVNLMSWCPYVAQIDFIGIPPANKHLPQTFSPPNQQKHLQLDFCPPFLESIPLPPFSPTR</sequence>
<evidence type="ECO:0000313" key="7">
    <source>
        <dbReference type="Proteomes" id="UP000578531"/>
    </source>
</evidence>
<dbReference type="InterPro" id="IPR050613">
    <property type="entry name" value="Sec_Metabolite_Reg"/>
</dbReference>
<dbReference type="OrthoDB" id="3989227at2759"/>
<dbReference type="InterPro" id="IPR001138">
    <property type="entry name" value="Zn2Cys6_DnaBD"/>
</dbReference>
<accession>A0A8H6L6M2</accession>
<dbReference type="Pfam" id="PF00172">
    <property type="entry name" value="Zn_clus"/>
    <property type="match status" value="1"/>
</dbReference>
<protein>
    <recommendedName>
        <fullName evidence="5">Zn(2)-C6 fungal-type domain-containing protein</fullName>
    </recommendedName>
</protein>
<dbReference type="AlphaFoldDB" id="A0A8H6L6M2"/>
<comment type="subcellular location">
    <subcellularLocation>
        <location evidence="1">Nucleus</location>
    </subcellularLocation>
</comment>
<keyword evidence="2" id="KW-0479">Metal-binding</keyword>
<dbReference type="SUPFAM" id="SSF57701">
    <property type="entry name" value="Zn2/Cys6 DNA-binding domain"/>
    <property type="match status" value="1"/>
</dbReference>
<dbReference type="PROSITE" id="PS50048">
    <property type="entry name" value="ZN2_CY6_FUNGAL_2"/>
    <property type="match status" value="1"/>
</dbReference>
<feature type="compositionally biased region" description="Polar residues" evidence="4">
    <location>
        <begin position="9"/>
        <end position="19"/>
    </location>
</feature>
<comment type="caution">
    <text evidence="6">The sequence shown here is derived from an EMBL/GenBank/DDBJ whole genome shotgun (WGS) entry which is preliminary data.</text>
</comment>